<dbReference type="Pfam" id="PF02518">
    <property type="entry name" value="HATPase_c"/>
    <property type="match status" value="1"/>
</dbReference>
<dbReference type="InterPro" id="IPR036097">
    <property type="entry name" value="HisK_dim/P_sf"/>
</dbReference>
<dbReference type="CDD" id="cd00082">
    <property type="entry name" value="HisKA"/>
    <property type="match status" value="1"/>
</dbReference>
<evidence type="ECO:0000256" key="12">
    <source>
        <dbReference type="SAM" id="MobiDB-lite"/>
    </source>
</evidence>
<dbReference type="CDD" id="cd00156">
    <property type="entry name" value="REC"/>
    <property type="match status" value="1"/>
</dbReference>
<dbReference type="InterPro" id="IPR001789">
    <property type="entry name" value="Sig_transdc_resp-reg_receiver"/>
</dbReference>
<feature type="compositionally biased region" description="Basic and acidic residues" evidence="12">
    <location>
        <begin position="766"/>
        <end position="775"/>
    </location>
</feature>
<dbReference type="Gene3D" id="3.30.565.10">
    <property type="entry name" value="Histidine kinase-like ATPase, C-terminal domain"/>
    <property type="match status" value="1"/>
</dbReference>
<name>A0ABV6PPL9_9BURK</name>
<dbReference type="Gene3D" id="3.30.450.20">
    <property type="entry name" value="PAS domain"/>
    <property type="match status" value="1"/>
</dbReference>
<keyword evidence="9 13" id="KW-1133">Transmembrane helix</keyword>
<comment type="catalytic activity">
    <reaction evidence="1">
        <text>ATP + protein L-histidine = ADP + protein N-phospho-L-histidine.</text>
        <dbReference type="EC" id="2.7.13.3"/>
    </reaction>
</comment>
<evidence type="ECO:0000256" key="7">
    <source>
        <dbReference type="ARBA" id="ARBA00022692"/>
    </source>
</evidence>
<evidence type="ECO:0000259" key="14">
    <source>
        <dbReference type="PROSITE" id="PS50109"/>
    </source>
</evidence>
<keyword evidence="8" id="KW-0418">Kinase</keyword>
<dbReference type="PROSITE" id="PS50885">
    <property type="entry name" value="HAMP"/>
    <property type="match status" value="1"/>
</dbReference>
<evidence type="ECO:0000256" key="4">
    <source>
        <dbReference type="ARBA" id="ARBA00022475"/>
    </source>
</evidence>
<dbReference type="InterPro" id="IPR033479">
    <property type="entry name" value="dCache_1"/>
</dbReference>
<reference evidence="17 18" key="1">
    <citation type="submission" date="2024-09" db="EMBL/GenBank/DDBJ databases">
        <authorList>
            <person name="Sun Q."/>
            <person name="Mori K."/>
        </authorList>
    </citation>
    <scope>NUCLEOTIDE SEQUENCE [LARGE SCALE GENOMIC DNA]</scope>
    <source>
        <strain evidence="17 18">NCAIM B.02336</strain>
    </source>
</reference>
<evidence type="ECO:0000313" key="18">
    <source>
        <dbReference type="Proteomes" id="UP001589834"/>
    </source>
</evidence>
<dbReference type="Pfam" id="PF02743">
    <property type="entry name" value="dCache_1"/>
    <property type="match status" value="1"/>
</dbReference>
<dbReference type="SMART" id="SM00304">
    <property type="entry name" value="HAMP"/>
    <property type="match status" value="1"/>
</dbReference>
<dbReference type="InterPro" id="IPR011006">
    <property type="entry name" value="CheY-like_superfamily"/>
</dbReference>
<dbReference type="InterPro" id="IPR003594">
    <property type="entry name" value="HATPase_dom"/>
</dbReference>
<dbReference type="InterPro" id="IPR004358">
    <property type="entry name" value="Sig_transdc_His_kin-like_C"/>
</dbReference>
<comment type="subcellular location">
    <subcellularLocation>
        <location evidence="2">Cell membrane</location>
        <topology evidence="2">Multi-pass membrane protein</topology>
    </subcellularLocation>
</comment>
<dbReference type="Pfam" id="PF00512">
    <property type="entry name" value="HisKA"/>
    <property type="match status" value="1"/>
</dbReference>
<keyword evidence="7 13" id="KW-0812">Transmembrane</keyword>
<dbReference type="Gene3D" id="6.10.340.10">
    <property type="match status" value="1"/>
</dbReference>
<evidence type="ECO:0000256" key="3">
    <source>
        <dbReference type="ARBA" id="ARBA00012438"/>
    </source>
</evidence>
<keyword evidence="17" id="KW-0547">Nucleotide-binding</keyword>
<evidence type="ECO:0000256" key="5">
    <source>
        <dbReference type="ARBA" id="ARBA00022553"/>
    </source>
</evidence>
<dbReference type="SMART" id="SM00388">
    <property type="entry name" value="HisKA"/>
    <property type="match status" value="1"/>
</dbReference>
<protein>
    <recommendedName>
        <fullName evidence="3">histidine kinase</fullName>
        <ecNumber evidence="3">2.7.13.3</ecNumber>
    </recommendedName>
</protein>
<dbReference type="SUPFAM" id="SSF52172">
    <property type="entry name" value="CheY-like"/>
    <property type="match status" value="1"/>
</dbReference>
<keyword evidence="4" id="KW-1003">Cell membrane</keyword>
<evidence type="ECO:0000259" key="16">
    <source>
        <dbReference type="PROSITE" id="PS50885"/>
    </source>
</evidence>
<dbReference type="PROSITE" id="PS50109">
    <property type="entry name" value="HIS_KIN"/>
    <property type="match status" value="1"/>
</dbReference>
<evidence type="ECO:0000313" key="17">
    <source>
        <dbReference type="EMBL" id="MFC0591786.1"/>
    </source>
</evidence>
<dbReference type="CDD" id="cd12912">
    <property type="entry name" value="PDC2_MCP_like"/>
    <property type="match status" value="1"/>
</dbReference>
<evidence type="ECO:0000256" key="11">
    <source>
        <dbReference type="PROSITE-ProRule" id="PRU00169"/>
    </source>
</evidence>
<dbReference type="SUPFAM" id="SSF47384">
    <property type="entry name" value="Homodimeric domain of signal transducing histidine kinase"/>
    <property type="match status" value="1"/>
</dbReference>
<comment type="caution">
    <text evidence="17">The sequence shown here is derived from an EMBL/GenBank/DDBJ whole genome shotgun (WGS) entry which is preliminary data.</text>
</comment>
<evidence type="ECO:0000259" key="15">
    <source>
        <dbReference type="PROSITE" id="PS50110"/>
    </source>
</evidence>
<dbReference type="InterPro" id="IPR003661">
    <property type="entry name" value="HisK_dim/P_dom"/>
</dbReference>
<feature type="modified residue" description="4-aspartylphosphate" evidence="11">
    <location>
        <position position="684"/>
    </location>
</feature>
<dbReference type="InterPro" id="IPR003660">
    <property type="entry name" value="HAMP_dom"/>
</dbReference>
<dbReference type="Gene3D" id="1.10.287.130">
    <property type="match status" value="1"/>
</dbReference>
<dbReference type="Pfam" id="PF00672">
    <property type="entry name" value="HAMP"/>
    <property type="match status" value="1"/>
</dbReference>
<feature type="domain" description="HAMP" evidence="16">
    <location>
        <begin position="306"/>
        <end position="358"/>
    </location>
</feature>
<evidence type="ECO:0000256" key="9">
    <source>
        <dbReference type="ARBA" id="ARBA00022989"/>
    </source>
</evidence>
<evidence type="ECO:0000256" key="10">
    <source>
        <dbReference type="ARBA" id="ARBA00023136"/>
    </source>
</evidence>
<evidence type="ECO:0000256" key="1">
    <source>
        <dbReference type="ARBA" id="ARBA00000085"/>
    </source>
</evidence>
<gene>
    <name evidence="17" type="ORF">ACFFGG_04380</name>
</gene>
<dbReference type="EMBL" id="JBHLTN010000007">
    <property type="protein sequence ID" value="MFC0591786.1"/>
    <property type="molecule type" value="Genomic_DNA"/>
</dbReference>
<accession>A0ABV6PPL9</accession>
<dbReference type="SUPFAM" id="SSF55874">
    <property type="entry name" value="ATPase domain of HSP90 chaperone/DNA topoisomerase II/histidine kinase"/>
    <property type="match status" value="1"/>
</dbReference>
<dbReference type="InterPro" id="IPR005467">
    <property type="entry name" value="His_kinase_dom"/>
</dbReference>
<dbReference type="SMART" id="SM00448">
    <property type="entry name" value="REC"/>
    <property type="match status" value="1"/>
</dbReference>
<dbReference type="PROSITE" id="PS50110">
    <property type="entry name" value="RESPONSE_REGULATORY"/>
    <property type="match status" value="1"/>
</dbReference>
<dbReference type="PANTHER" id="PTHR43047">
    <property type="entry name" value="TWO-COMPONENT HISTIDINE PROTEIN KINASE"/>
    <property type="match status" value="1"/>
</dbReference>
<dbReference type="Pfam" id="PF00072">
    <property type="entry name" value="Response_reg"/>
    <property type="match status" value="1"/>
</dbReference>
<dbReference type="SUPFAM" id="SSF158472">
    <property type="entry name" value="HAMP domain-like"/>
    <property type="match status" value="1"/>
</dbReference>
<dbReference type="RefSeq" id="WP_377480250.1">
    <property type="nucleotide sequence ID" value="NZ_JBHLTN010000007.1"/>
</dbReference>
<keyword evidence="18" id="KW-1185">Reference proteome</keyword>
<evidence type="ECO:0000256" key="13">
    <source>
        <dbReference type="SAM" id="Phobius"/>
    </source>
</evidence>
<keyword evidence="6" id="KW-0808">Transferase</keyword>
<dbReference type="Gene3D" id="3.40.50.2300">
    <property type="match status" value="1"/>
</dbReference>
<dbReference type="GO" id="GO:0005524">
    <property type="term" value="F:ATP binding"/>
    <property type="evidence" value="ECO:0007669"/>
    <property type="project" value="UniProtKB-KW"/>
</dbReference>
<evidence type="ECO:0000256" key="2">
    <source>
        <dbReference type="ARBA" id="ARBA00004651"/>
    </source>
</evidence>
<dbReference type="InterPro" id="IPR036890">
    <property type="entry name" value="HATPase_C_sf"/>
</dbReference>
<dbReference type="EC" id="2.7.13.3" evidence="3"/>
<feature type="transmembrane region" description="Helical" evidence="13">
    <location>
        <begin position="12"/>
        <end position="33"/>
    </location>
</feature>
<dbReference type="PRINTS" id="PR00344">
    <property type="entry name" value="BCTRLSENSOR"/>
</dbReference>
<proteinExistence type="predicted"/>
<feature type="domain" description="Response regulatory" evidence="15">
    <location>
        <begin position="633"/>
        <end position="750"/>
    </location>
</feature>
<organism evidence="17 18">
    <name type="scientific">Ottowia pentelensis</name>
    <dbReference type="NCBI Taxonomy" id="511108"/>
    <lineage>
        <taxon>Bacteria</taxon>
        <taxon>Pseudomonadati</taxon>
        <taxon>Pseudomonadota</taxon>
        <taxon>Betaproteobacteria</taxon>
        <taxon>Burkholderiales</taxon>
        <taxon>Comamonadaceae</taxon>
        <taxon>Ottowia</taxon>
    </lineage>
</organism>
<keyword evidence="5 11" id="KW-0597">Phosphoprotein</keyword>
<keyword evidence="17" id="KW-0067">ATP-binding</keyword>
<dbReference type="PANTHER" id="PTHR43047:SF9">
    <property type="entry name" value="HISTIDINE KINASE"/>
    <property type="match status" value="1"/>
</dbReference>
<keyword evidence="10 13" id="KW-0472">Membrane</keyword>
<dbReference type="CDD" id="cd06225">
    <property type="entry name" value="HAMP"/>
    <property type="match status" value="1"/>
</dbReference>
<feature type="domain" description="Histidine kinase" evidence="14">
    <location>
        <begin position="398"/>
        <end position="611"/>
    </location>
</feature>
<dbReference type="Proteomes" id="UP001589834">
    <property type="component" value="Unassembled WGS sequence"/>
</dbReference>
<evidence type="ECO:0000256" key="8">
    <source>
        <dbReference type="ARBA" id="ARBA00022777"/>
    </source>
</evidence>
<feature type="region of interest" description="Disordered" evidence="12">
    <location>
        <begin position="755"/>
        <end position="775"/>
    </location>
</feature>
<sequence>MLARRRLWHTYALWISALVTLVLAASGVAQLWLIQRETRTAVEAQQALEANRASARIDRFMREAGTLLRASLSLLDSGHIGEVDADVQVELLRLMRQAPAIDELYWIDPHGMERVRVSRMGSDRVGTGEDRSGLPEFLNARADAPWFGPVTYTGNQPRVVMARRGWREHSGVLAANLDLAQLRNIIDDTRFGREGHAYLVDGEGHLLAHPEFLQVLARPDWTARPAVQAAIADDSADPGDLVEFDTPEGESVVAYFTKLSVPGWRLITEQPRDEAFAPVYRALATALLILVLAVLAGSAVGTVLARRVVHPIQQLAEGADRIGEGRLEHRIELARGDELGHLATRFNQMAERLGDSYRQLETRVAERTRQLAAANALLHARRDEAEQASQAKTRFLASASHDLRQPLHTISLLVGVLRRQAVTPEVGQLVNHIQASVAAMEALFVGLLDISKLDAGMARPVPGDHDLAELLRRVAASHGPEAARKGLRLSVVPSRCAVHTDAVLLERVLGNLVSNAIRYTQHGKVLVGCRRRPGGIELQVWDTGIGIAPAQLAHVFDEFYQIDNPERDRGKGLGLGLAIVKRTLDLLGHRYALRSAPGRGTCFSILLPTAEALPRVPAQPEALAARPRIAGAFVVVIDDEADTRRAMQALCHSWGAHVLTAASAEQCLTLLDEHLRDPDLILSDYRLREHQDGLAAVRQVRAHIGQPVPAIIITGDTATADLRRVTDAGLPLLHKPVGADRLLAAIEAELGAHPTGGCEVVETQSDSDHEDSAGR</sequence>
<dbReference type="SMART" id="SM00387">
    <property type="entry name" value="HATPase_c"/>
    <property type="match status" value="1"/>
</dbReference>
<evidence type="ECO:0000256" key="6">
    <source>
        <dbReference type="ARBA" id="ARBA00022679"/>
    </source>
</evidence>